<comment type="pathway">
    <text evidence="4 19">Cell wall biogenesis; peptidoglycan biosynthesis.</text>
</comment>
<keyword evidence="16 19" id="KW-0961">Cell wall biogenesis/degradation</keyword>
<comment type="function">
    <text evidence="2 19">Cell wall formation.</text>
</comment>
<comment type="similarity">
    <text evidence="19">Belongs to the MurB family.</text>
</comment>
<keyword evidence="11 19" id="KW-0521">NADP</keyword>
<comment type="catalytic activity">
    <reaction evidence="18 19">
        <text>UDP-N-acetyl-alpha-D-muramate + NADP(+) = UDP-N-acetyl-3-O-(1-carboxyvinyl)-alpha-D-glucosamine + NADPH + H(+)</text>
        <dbReference type="Rhea" id="RHEA:12248"/>
        <dbReference type="ChEBI" id="CHEBI:15378"/>
        <dbReference type="ChEBI" id="CHEBI:57783"/>
        <dbReference type="ChEBI" id="CHEBI:58349"/>
        <dbReference type="ChEBI" id="CHEBI:68483"/>
        <dbReference type="ChEBI" id="CHEBI:70757"/>
        <dbReference type="EC" id="1.3.1.98"/>
    </reaction>
</comment>
<evidence type="ECO:0000256" key="12">
    <source>
        <dbReference type="ARBA" id="ARBA00022960"/>
    </source>
</evidence>
<dbReference type="NCBIfam" id="NF000755">
    <property type="entry name" value="PRK00046.1"/>
    <property type="match status" value="1"/>
</dbReference>
<dbReference type="EMBL" id="JABAIM010000003">
    <property type="protein sequence ID" value="NLR76390.1"/>
    <property type="molecule type" value="Genomic_DNA"/>
</dbReference>
<evidence type="ECO:0000256" key="9">
    <source>
        <dbReference type="ARBA" id="ARBA00022630"/>
    </source>
</evidence>
<dbReference type="PANTHER" id="PTHR21071:SF4">
    <property type="entry name" value="UDP-N-ACETYLENOLPYRUVOYLGLUCOSAMINE REDUCTASE"/>
    <property type="match status" value="1"/>
</dbReference>
<dbReference type="InterPro" id="IPR003170">
    <property type="entry name" value="MurB"/>
</dbReference>
<keyword evidence="15 19" id="KW-0131">Cell cycle</keyword>
<evidence type="ECO:0000256" key="8">
    <source>
        <dbReference type="ARBA" id="ARBA00022618"/>
    </source>
</evidence>
<dbReference type="InterPro" id="IPR016166">
    <property type="entry name" value="FAD-bd_PCMH"/>
</dbReference>
<dbReference type="Gene3D" id="3.30.43.10">
    <property type="entry name" value="Uridine Diphospho-n-acetylenolpyruvylglucosamine Reductase, domain 2"/>
    <property type="match status" value="1"/>
</dbReference>
<dbReference type="GO" id="GO:0008360">
    <property type="term" value="P:regulation of cell shape"/>
    <property type="evidence" value="ECO:0007669"/>
    <property type="project" value="UniProtKB-KW"/>
</dbReference>
<comment type="caution">
    <text evidence="21">The sequence shown here is derived from an EMBL/GenBank/DDBJ whole genome shotgun (WGS) entry which is preliminary data.</text>
</comment>
<evidence type="ECO:0000256" key="10">
    <source>
        <dbReference type="ARBA" id="ARBA00022827"/>
    </source>
</evidence>
<keyword evidence="13 19" id="KW-0573">Peptidoglycan synthesis</keyword>
<keyword evidence="12 19" id="KW-0133">Cell shape</keyword>
<keyword evidence="8 19" id="KW-0132">Cell division</keyword>
<feature type="active site" description="Proton donor" evidence="19">
    <location>
        <position position="238"/>
    </location>
</feature>
<dbReference type="HAMAP" id="MF_00037">
    <property type="entry name" value="MurB"/>
    <property type="match status" value="1"/>
</dbReference>
<dbReference type="GO" id="GO:0051301">
    <property type="term" value="P:cell division"/>
    <property type="evidence" value="ECO:0007669"/>
    <property type="project" value="UniProtKB-KW"/>
</dbReference>
<dbReference type="RefSeq" id="WP_168878046.1">
    <property type="nucleotide sequence ID" value="NZ_JABAIM010000003.1"/>
</dbReference>
<keyword evidence="10 19" id="KW-0274">FAD</keyword>
<dbReference type="Gene3D" id="3.90.78.10">
    <property type="entry name" value="UDP-N-acetylenolpyruvoylglucosamine reductase, C-terminal domain"/>
    <property type="match status" value="1"/>
</dbReference>
<evidence type="ECO:0000256" key="18">
    <source>
        <dbReference type="ARBA" id="ARBA00048914"/>
    </source>
</evidence>
<reference evidence="21 22" key="1">
    <citation type="submission" date="2020-04" db="EMBL/GenBank/DDBJ databases">
        <title>Draft genome of Leeia sp. IMCC25680.</title>
        <authorList>
            <person name="Song J."/>
            <person name="Cho J.-C."/>
        </authorList>
    </citation>
    <scope>NUCLEOTIDE SEQUENCE [LARGE SCALE GENOMIC DNA]</scope>
    <source>
        <strain evidence="21 22">IMCC25680</strain>
    </source>
</reference>
<evidence type="ECO:0000256" key="7">
    <source>
        <dbReference type="ARBA" id="ARBA00022490"/>
    </source>
</evidence>
<evidence type="ECO:0000256" key="13">
    <source>
        <dbReference type="ARBA" id="ARBA00022984"/>
    </source>
</evidence>
<organism evidence="21 22">
    <name type="scientific">Leeia aquatica</name>
    <dbReference type="NCBI Taxonomy" id="2725557"/>
    <lineage>
        <taxon>Bacteria</taxon>
        <taxon>Pseudomonadati</taxon>
        <taxon>Pseudomonadota</taxon>
        <taxon>Betaproteobacteria</taxon>
        <taxon>Neisseriales</taxon>
        <taxon>Leeiaceae</taxon>
        <taxon>Leeia</taxon>
    </lineage>
</organism>
<dbReference type="InterPro" id="IPR016169">
    <property type="entry name" value="FAD-bd_PCMH_sub2"/>
</dbReference>
<dbReference type="InterPro" id="IPR006094">
    <property type="entry name" value="Oxid_FAD_bind_N"/>
</dbReference>
<comment type="subcellular location">
    <subcellularLocation>
        <location evidence="3 19">Cytoplasm</location>
    </subcellularLocation>
</comment>
<comment type="cofactor">
    <cofactor evidence="1 19">
        <name>FAD</name>
        <dbReference type="ChEBI" id="CHEBI:57692"/>
    </cofactor>
</comment>
<dbReference type="GO" id="GO:0071949">
    <property type="term" value="F:FAD binding"/>
    <property type="evidence" value="ECO:0007669"/>
    <property type="project" value="InterPro"/>
</dbReference>
<dbReference type="Pfam" id="PF02873">
    <property type="entry name" value="MurB_C"/>
    <property type="match status" value="1"/>
</dbReference>
<dbReference type="Proteomes" id="UP000587991">
    <property type="component" value="Unassembled WGS sequence"/>
</dbReference>
<keyword evidence="7 19" id="KW-0963">Cytoplasm</keyword>
<feature type="active site" evidence="19">
    <location>
        <position position="334"/>
    </location>
</feature>
<dbReference type="GO" id="GO:0008762">
    <property type="term" value="F:UDP-N-acetylmuramate dehydrogenase activity"/>
    <property type="evidence" value="ECO:0007669"/>
    <property type="project" value="UniProtKB-UniRule"/>
</dbReference>
<evidence type="ECO:0000256" key="17">
    <source>
        <dbReference type="ARBA" id="ARBA00031026"/>
    </source>
</evidence>
<evidence type="ECO:0000256" key="11">
    <source>
        <dbReference type="ARBA" id="ARBA00022857"/>
    </source>
</evidence>
<keyword evidence="9 19" id="KW-0285">Flavoprotein</keyword>
<dbReference type="InterPro" id="IPR036318">
    <property type="entry name" value="FAD-bd_PCMH-like_sf"/>
</dbReference>
<feature type="active site" evidence="19">
    <location>
        <position position="164"/>
    </location>
</feature>
<evidence type="ECO:0000259" key="20">
    <source>
        <dbReference type="PROSITE" id="PS51387"/>
    </source>
</evidence>
<evidence type="ECO:0000256" key="15">
    <source>
        <dbReference type="ARBA" id="ARBA00023306"/>
    </source>
</evidence>
<keyword evidence="14 19" id="KW-0560">Oxidoreductase</keyword>
<dbReference type="UniPathway" id="UPA00219"/>
<evidence type="ECO:0000256" key="6">
    <source>
        <dbReference type="ARBA" id="ARBA00015188"/>
    </source>
</evidence>
<accession>A0A847RZ30</accession>
<dbReference type="NCBIfam" id="TIGR00179">
    <property type="entry name" value="murB"/>
    <property type="match status" value="1"/>
</dbReference>
<dbReference type="PANTHER" id="PTHR21071">
    <property type="entry name" value="UDP-N-ACETYLENOLPYRUVOYLGLUCOSAMINE REDUCTASE"/>
    <property type="match status" value="1"/>
</dbReference>
<protein>
    <recommendedName>
        <fullName evidence="6 19">UDP-N-acetylenolpyruvoylglucosamine reductase</fullName>
        <ecNumber evidence="5 19">1.3.1.98</ecNumber>
    </recommendedName>
    <alternativeName>
        <fullName evidence="17 19">UDP-N-acetylmuramate dehydrogenase</fullName>
    </alternativeName>
</protein>
<keyword evidence="22" id="KW-1185">Reference proteome</keyword>
<gene>
    <name evidence="19 21" type="primary">murB</name>
    <name evidence="21" type="ORF">HF682_14580</name>
</gene>
<evidence type="ECO:0000313" key="21">
    <source>
        <dbReference type="EMBL" id="NLR76390.1"/>
    </source>
</evidence>
<dbReference type="GO" id="GO:0071555">
    <property type="term" value="P:cell wall organization"/>
    <property type="evidence" value="ECO:0007669"/>
    <property type="project" value="UniProtKB-KW"/>
</dbReference>
<dbReference type="SUPFAM" id="SSF56176">
    <property type="entry name" value="FAD-binding/transporter-associated domain-like"/>
    <property type="match status" value="1"/>
</dbReference>
<evidence type="ECO:0000256" key="16">
    <source>
        <dbReference type="ARBA" id="ARBA00023316"/>
    </source>
</evidence>
<dbReference type="EC" id="1.3.1.98" evidence="5 19"/>
<dbReference type="SUPFAM" id="SSF56194">
    <property type="entry name" value="Uridine diphospho-N-Acetylenolpyruvylglucosamine reductase, MurB, C-terminal domain"/>
    <property type="match status" value="1"/>
</dbReference>
<evidence type="ECO:0000256" key="2">
    <source>
        <dbReference type="ARBA" id="ARBA00003921"/>
    </source>
</evidence>
<evidence type="ECO:0000256" key="19">
    <source>
        <dbReference type="HAMAP-Rule" id="MF_00037"/>
    </source>
</evidence>
<dbReference type="NCBIfam" id="NF010478">
    <property type="entry name" value="PRK13903.1"/>
    <property type="match status" value="1"/>
</dbReference>
<dbReference type="AlphaFoldDB" id="A0A847RZ30"/>
<dbReference type="InterPro" id="IPR036635">
    <property type="entry name" value="MurB_C_sf"/>
</dbReference>
<feature type="domain" description="FAD-binding PCMH-type" evidence="20">
    <location>
        <begin position="16"/>
        <end position="188"/>
    </location>
</feature>
<evidence type="ECO:0000256" key="1">
    <source>
        <dbReference type="ARBA" id="ARBA00001974"/>
    </source>
</evidence>
<proteinExistence type="inferred from homology"/>
<dbReference type="GO" id="GO:0009252">
    <property type="term" value="P:peptidoglycan biosynthetic process"/>
    <property type="evidence" value="ECO:0007669"/>
    <property type="project" value="UniProtKB-UniRule"/>
</dbReference>
<sequence length="338" mass="36769">MRIEPHASLTPYHTFAVAAHVRWLVHIEQDDELWPALNDPRWTGLPRLILGGGSNLLPTGDFAGVVFRLCTQGKQCVAEDAASLWVEAAAGETWHPFVQWTLSQGGYGLENLSLIPGTVGAAPIQNIGAYGVELKDCFEQLTLLDARDGSLHTLNREQCAFGYRDSVFKHAWREHGIVLRVRFRLNKTATVHTGYGELQKELDAMQVSAPTPLDVAQAVIRVRQRKLPDPAVIGNAGSFFKNPLVPAAQAAALLAQYPNLVHYPATAGQVKLAAGWLIDQCGWKGRQQGAAGVYERQALVLVNHGGASGGEVLALAQAIQRDVMQRFGIALEPEPIIL</sequence>
<evidence type="ECO:0000256" key="5">
    <source>
        <dbReference type="ARBA" id="ARBA00012518"/>
    </source>
</evidence>
<dbReference type="InterPro" id="IPR011601">
    <property type="entry name" value="MurB_C"/>
</dbReference>
<dbReference type="Pfam" id="PF01565">
    <property type="entry name" value="FAD_binding_4"/>
    <property type="match status" value="1"/>
</dbReference>
<evidence type="ECO:0000256" key="14">
    <source>
        <dbReference type="ARBA" id="ARBA00023002"/>
    </source>
</evidence>
<dbReference type="InterPro" id="IPR016167">
    <property type="entry name" value="FAD-bd_PCMH_sub1"/>
</dbReference>
<evidence type="ECO:0000256" key="4">
    <source>
        <dbReference type="ARBA" id="ARBA00004752"/>
    </source>
</evidence>
<name>A0A847RZ30_9NEIS</name>
<evidence type="ECO:0000313" key="22">
    <source>
        <dbReference type="Proteomes" id="UP000587991"/>
    </source>
</evidence>
<dbReference type="GO" id="GO:0005829">
    <property type="term" value="C:cytosol"/>
    <property type="evidence" value="ECO:0007669"/>
    <property type="project" value="TreeGrafter"/>
</dbReference>
<evidence type="ECO:0000256" key="3">
    <source>
        <dbReference type="ARBA" id="ARBA00004496"/>
    </source>
</evidence>
<dbReference type="Gene3D" id="3.30.465.10">
    <property type="match status" value="1"/>
</dbReference>
<dbReference type="PROSITE" id="PS51387">
    <property type="entry name" value="FAD_PCMH"/>
    <property type="match status" value="1"/>
</dbReference>